<dbReference type="InterPro" id="IPR032675">
    <property type="entry name" value="LRR_dom_sf"/>
</dbReference>
<dbReference type="Gene3D" id="3.80.10.10">
    <property type="entry name" value="Ribonuclease Inhibitor"/>
    <property type="match status" value="1"/>
</dbReference>
<dbReference type="SUPFAM" id="SSF52047">
    <property type="entry name" value="RNI-like"/>
    <property type="match status" value="1"/>
</dbReference>
<evidence type="ECO:0000313" key="2">
    <source>
        <dbReference type="Proteomes" id="UP000623467"/>
    </source>
</evidence>
<reference evidence="1" key="1">
    <citation type="submission" date="2020-05" db="EMBL/GenBank/DDBJ databases">
        <title>Mycena genomes resolve the evolution of fungal bioluminescence.</title>
        <authorList>
            <person name="Tsai I.J."/>
        </authorList>
    </citation>
    <scope>NUCLEOTIDE SEQUENCE</scope>
    <source>
        <strain evidence="1">160909Yilan</strain>
    </source>
</reference>
<protein>
    <recommendedName>
        <fullName evidence="3">F-box domain-containing protein</fullName>
    </recommendedName>
</protein>
<organism evidence="1 2">
    <name type="scientific">Mycena sanguinolenta</name>
    <dbReference type="NCBI Taxonomy" id="230812"/>
    <lineage>
        <taxon>Eukaryota</taxon>
        <taxon>Fungi</taxon>
        <taxon>Dikarya</taxon>
        <taxon>Basidiomycota</taxon>
        <taxon>Agaricomycotina</taxon>
        <taxon>Agaricomycetes</taxon>
        <taxon>Agaricomycetidae</taxon>
        <taxon>Agaricales</taxon>
        <taxon>Marasmiineae</taxon>
        <taxon>Mycenaceae</taxon>
        <taxon>Mycena</taxon>
    </lineage>
</organism>
<dbReference type="EMBL" id="JACAZH010000003">
    <property type="protein sequence ID" value="KAF7373732.1"/>
    <property type="molecule type" value="Genomic_DNA"/>
</dbReference>
<dbReference type="OrthoDB" id="3365698at2759"/>
<gene>
    <name evidence="1" type="ORF">MSAN_00584300</name>
</gene>
<evidence type="ECO:0008006" key="3">
    <source>
        <dbReference type="Google" id="ProtNLM"/>
    </source>
</evidence>
<comment type="caution">
    <text evidence="1">The sequence shown here is derived from an EMBL/GenBank/DDBJ whole genome shotgun (WGS) entry which is preliminary data.</text>
</comment>
<accession>A0A8H6ZAB0</accession>
<evidence type="ECO:0000313" key="1">
    <source>
        <dbReference type="EMBL" id="KAF7373732.1"/>
    </source>
</evidence>
<name>A0A8H6ZAB0_9AGAR</name>
<dbReference type="Proteomes" id="UP000623467">
    <property type="component" value="Unassembled WGS sequence"/>
</dbReference>
<sequence>MSAIEAPVLLGRICSAWRTISLKTPRLWASLHIVEPPSPSPWDTDYEAAAFHHEIARRLEMTKMWLDRSGQCPLSISLWGIVEDSEPTATLQFLQVLIPLAPRWQHIHFTISPFLIFKIMSNIDFDMPWLESVAFHCGNSLQPQNTPCGTFEMLQSARLSSLSIPCCLFATVGRCLLQWNQLTALTIGQPESAGIGCTSEMILLVISKCLQLQSCKLVLCDQRSETSVREHLIVELPFLHSLAIRCPNSTSVDLAISILLQHLSLPELRNFVFLPSWEHDVNCPAFIDFFARSTRLESLDIPNNIFVTPSFHDILRSLPPTIDRLRIRSLPISGWSVSPRRADDAMLQVLTTPGLCPTLRDLVIEQGTDISDAAVLQFITARMLQFSPATLRRFEIKFDRGMTVDIMPSLQSFLETGLTVSLIYPLPFSLSPWGGLDDNPHVTIGSQRRNDDW</sequence>
<proteinExistence type="predicted"/>
<keyword evidence="2" id="KW-1185">Reference proteome</keyword>
<dbReference type="AlphaFoldDB" id="A0A8H6ZAB0"/>